<feature type="region of interest" description="Disordered" evidence="1">
    <location>
        <begin position="149"/>
        <end position="181"/>
    </location>
</feature>
<dbReference type="Proteomes" id="UP000289738">
    <property type="component" value="Chromosome A06"/>
</dbReference>
<comment type="caution">
    <text evidence="2">The sequence shown here is derived from an EMBL/GenBank/DDBJ whole genome shotgun (WGS) entry which is preliminary data.</text>
</comment>
<evidence type="ECO:0000313" key="2">
    <source>
        <dbReference type="EMBL" id="RYR54229.1"/>
    </source>
</evidence>
<gene>
    <name evidence="2" type="ORF">Ahy_A06g029494</name>
</gene>
<accession>A0A445CTC3</accession>
<keyword evidence="3" id="KW-1185">Reference proteome</keyword>
<dbReference type="EMBL" id="SDMP01000006">
    <property type="protein sequence ID" value="RYR54229.1"/>
    <property type="molecule type" value="Genomic_DNA"/>
</dbReference>
<evidence type="ECO:0000313" key="3">
    <source>
        <dbReference type="Proteomes" id="UP000289738"/>
    </source>
</evidence>
<name>A0A445CTC3_ARAHY</name>
<sequence length="181" mass="21052">MIVAYEAESKERENLMLQIFILSCSHVYTHEKFREVQAQFRENVNCITKLTQSALGFTTYKGILCHHSLNVLSFERVDKLTSKYILQHWSKKHNICEFASESEELTGILHCAFDNVMAEMQEYQAKSKGKCLLSHEDAILNDVNDLQSPPRVRARGRSKNRLGSNMEKKDRKCIKEKKRQL</sequence>
<reference evidence="2 3" key="1">
    <citation type="submission" date="2019-01" db="EMBL/GenBank/DDBJ databases">
        <title>Sequencing of cultivated peanut Arachis hypogaea provides insights into genome evolution and oil improvement.</title>
        <authorList>
            <person name="Chen X."/>
        </authorList>
    </citation>
    <scope>NUCLEOTIDE SEQUENCE [LARGE SCALE GENOMIC DNA]</scope>
    <source>
        <strain evidence="3">cv. Fuhuasheng</strain>
        <tissue evidence="2">Leaves</tissue>
    </source>
</reference>
<proteinExistence type="predicted"/>
<dbReference type="AlphaFoldDB" id="A0A445CTC3"/>
<organism evidence="2 3">
    <name type="scientific">Arachis hypogaea</name>
    <name type="common">Peanut</name>
    <dbReference type="NCBI Taxonomy" id="3818"/>
    <lineage>
        <taxon>Eukaryota</taxon>
        <taxon>Viridiplantae</taxon>
        <taxon>Streptophyta</taxon>
        <taxon>Embryophyta</taxon>
        <taxon>Tracheophyta</taxon>
        <taxon>Spermatophyta</taxon>
        <taxon>Magnoliopsida</taxon>
        <taxon>eudicotyledons</taxon>
        <taxon>Gunneridae</taxon>
        <taxon>Pentapetalae</taxon>
        <taxon>rosids</taxon>
        <taxon>fabids</taxon>
        <taxon>Fabales</taxon>
        <taxon>Fabaceae</taxon>
        <taxon>Papilionoideae</taxon>
        <taxon>50 kb inversion clade</taxon>
        <taxon>dalbergioids sensu lato</taxon>
        <taxon>Dalbergieae</taxon>
        <taxon>Pterocarpus clade</taxon>
        <taxon>Arachis</taxon>
    </lineage>
</organism>
<evidence type="ECO:0008006" key="4">
    <source>
        <dbReference type="Google" id="ProtNLM"/>
    </source>
</evidence>
<feature type="compositionally biased region" description="Basic residues" evidence="1">
    <location>
        <begin position="171"/>
        <end position="181"/>
    </location>
</feature>
<evidence type="ECO:0000256" key="1">
    <source>
        <dbReference type="SAM" id="MobiDB-lite"/>
    </source>
</evidence>
<protein>
    <recommendedName>
        <fullName evidence="4">Protein FAR1-RELATED SEQUENCE</fullName>
    </recommendedName>
</protein>